<evidence type="ECO:0000256" key="5">
    <source>
        <dbReference type="ARBA" id="ARBA00023319"/>
    </source>
</evidence>
<keyword evidence="2" id="KW-0472">Membrane</keyword>
<dbReference type="EMBL" id="CACVKT020005428">
    <property type="protein sequence ID" value="CAC5395055.1"/>
    <property type="molecule type" value="Genomic_DNA"/>
</dbReference>
<feature type="compositionally biased region" description="Basic and acidic residues" evidence="6">
    <location>
        <begin position="696"/>
        <end position="705"/>
    </location>
</feature>
<dbReference type="InterPro" id="IPR003598">
    <property type="entry name" value="Ig_sub2"/>
</dbReference>
<dbReference type="CDD" id="cd00096">
    <property type="entry name" value="Ig"/>
    <property type="match status" value="1"/>
</dbReference>
<keyword evidence="9" id="KW-1185">Reference proteome</keyword>
<dbReference type="InterPro" id="IPR003599">
    <property type="entry name" value="Ig_sub"/>
</dbReference>
<keyword evidence="3" id="KW-1015">Disulfide bond</keyword>
<dbReference type="PANTHER" id="PTHR11640">
    <property type="entry name" value="NEPHRIN"/>
    <property type="match status" value="1"/>
</dbReference>
<feature type="domain" description="Ig-like" evidence="7">
    <location>
        <begin position="395"/>
        <end position="476"/>
    </location>
</feature>
<feature type="compositionally biased region" description="Basic and acidic residues" evidence="6">
    <location>
        <begin position="245"/>
        <end position="266"/>
    </location>
</feature>
<evidence type="ECO:0000313" key="8">
    <source>
        <dbReference type="EMBL" id="CAC5395055.1"/>
    </source>
</evidence>
<dbReference type="PROSITE" id="PS50835">
    <property type="entry name" value="IG_LIKE"/>
    <property type="match status" value="5"/>
</dbReference>
<feature type="domain" description="Ig-like" evidence="7">
    <location>
        <begin position="492"/>
        <end position="554"/>
    </location>
</feature>
<feature type="region of interest" description="Disordered" evidence="6">
    <location>
        <begin position="245"/>
        <end position="270"/>
    </location>
</feature>
<dbReference type="InterPro" id="IPR013151">
    <property type="entry name" value="Immunoglobulin_dom"/>
</dbReference>
<dbReference type="SMART" id="SM00408">
    <property type="entry name" value="IGc2"/>
    <property type="match status" value="4"/>
</dbReference>
<accession>A0A6J8CFZ4</accession>
<dbReference type="GO" id="GO:0005886">
    <property type="term" value="C:plasma membrane"/>
    <property type="evidence" value="ECO:0007669"/>
    <property type="project" value="TreeGrafter"/>
</dbReference>
<feature type="compositionally biased region" description="Basic and acidic residues" evidence="6">
    <location>
        <begin position="725"/>
        <end position="736"/>
    </location>
</feature>
<feature type="domain" description="Ig-like" evidence="7">
    <location>
        <begin position="97"/>
        <end position="177"/>
    </location>
</feature>
<proteinExistence type="predicted"/>
<evidence type="ECO:0000256" key="1">
    <source>
        <dbReference type="ARBA" id="ARBA00004479"/>
    </source>
</evidence>
<reference evidence="8 9" key="1">
    <citation type="submission" date="2020-06" db="EMBL/GenBank/DDBJ databases">
        <authorList>
            <person name="Li R."/>
            <person name="Bekaert M."/>
        </authorList>
    </citation>
    <scope>NUCLEOTIDE SEQUENCE [LARGE SCALE GENOMIC DNA]</scope>
    <source>
        <strain evidence="9">wild</strain>
    </source>
</reference>
<comment type="subcellular location">
    <subcellularLocation>
        <location evidence="1">Membrane</location>
        <topology evidence="1">Single-pass type I membrane protein</topology>
    </subcellularLocation>
</comment>
<feature type="region of interest" description="Disordered" evidence="6">
    <location>
        <begin position="715"/>
        <end position="736"/>
    </location>
</feature>
<dbReference type="PANTHER" id="PTHR11640:SF31">
    <property type="entry name" value="IRREGULAR CHIASM C-ROUGHEST PROTEIN-RELATED"/>
    <property type="match status" value="1"/>
</dbReference>
<evidence type="ECO:0000256" key="6">
    <source>
        <dbReference type="SAM" id="MobiDB-lite"/>
    </source>
</evidence>
<dbReference type="AlphaFoldDB" id="A0A6J8CFZ4"/>
<dbReference type="Pfam" id="PF13895">
    <property type="entry name" value="Ig_2"/>
    <property type="match status" value="2"/>
</dbReference>
<dbReference type="SMART" id="SM00409">
    <property type="entry name" value="IG"/>
    <property type="match status" value="5"/>
</dbReference>
<dbReference type="GO" id="GO:0098609">
    <property type="term" value="P:cell-cell adhesion"/>
    <property type="evidence" value="ECO:0007669"/>
    <property type="project" value="TreeGrafter"/>
</dbReference>
<dbReference type="Proteomes" id="UP000507470">
    <property type="component" value="Unassembled WGS sequence"/>
</dbReference>
<dbReference type="SUPFAM" id="SSF48726">
    <property type="entry name" value="Immunoglobulin"/>
    <property type="match status" value="6"/>
</dbReference>
<feature type="domain" description="Ig-like" evidence="7">
    <location>
        <begin position="2"/>
        <end position="90"/>
    </location>
</feature>
<feature type="domain" description="Ig-like" evidence="7">
    <location>
        <begin position="306"/>
        <end position="390"/>
    </location>
</feature>
<evidence type="ECO:0000256" key="3">
    <source>
        <dbReference type="ARBA" id="ARBA00023157"/>
    </source>
</evidence>
<dbReference type="GO" id="GO:0050839">
    <property type="term" value="F:cell adhesion molecule binding"/>
    <property type="evidence" value="ECO:0007669"/>
    <property type="project" value="TreeGrafter"/>
</dbReference>
<name>A0A6J8CFZ4_MYTCO</name>
<dbReference type="InterPro" id="IPR036179">
    <property type="entry name" value="Ig-like_dom_sf"/>
</dbReference>
<protein>
    <recommendedName>
        <fullName evidence="7">Ig-like domain-containing protein</fullName>
    </recommendedName>
</protein>
<dbReference type="InterPro" id="IPR051275">
    <property type="entry name" value="Cell_adhesion_signaling"/>
</dbReference>
<gene>
    <name evidence="8" type="ORF">MCOR_29765</name>
</gene>
<evidence type="ECO:0000256" key="2">
    <source>
        <dbReference type="ARBA" id="ARBA00023136"/>
    </source>
</evidence>
<organism evidence="8 9">
    <name type="scientific">Mytilus coruscus</name>
    <name type="common">Sea mussel</name>
    <dbReference type="NCBI Taxonomy" id="42192"/>
    <lineage>
        <taxon>Eukaryota</taxon>
        <taxon>Metazoa</taxon>
        <taxon>Spiralia</taxon>
        <taxon>Lophotrochozoa</taxon>
        <taxon>Mollusca</taxon>
        <taxon>Bivalvia</taxon>
        <taxon>Autobranchia</taxon>
        <taxon>Pteriomorphia</taxon>
        <taxon>Mytilida</taxon>
        <taxon>Mytiloidea</taxon>
        <taxon>Mytilidae</taxon>
        <taxon>Mytilinae</taxon>
        <taxon>Mytilus</taxon>
    </lineage>
</organism>
<keyword evidence="4" id="KW-0325">Glycoprotein</keyword>
<dbReference type="Pfam" id="PF00047">
    <property type="entry name" value="ig"/>
    <property type="match status" value="1"/>
</dbReference>
<evidence type="ECO:0000256" key="4">
    <source>
        <dbReference type="ARBA" id="ARBA00023180"/>
    </source>
</evidence>
<dbReference type="GO" id="GO:0005911">
    <property type="term" value="C:cell-cell junction"/>
    <property type="evidence" value="ECO:0007669"/>
    <property type="project" value="TreeGrafter"/>
</dbReference>
<dbReference type="InterPro" id="IPR013783">
    <property type="entry name" value="Ig-like_fold"/>
</dbReference>
<evidence type="ECO:0000313" key="9">
    <source>
        <dbReference type="Proteomes" id="UP000507470"/>
    </source>
</evidence>
<dbReference type="OrthoDB" id="6143670at2759"/>
<dbReference type="Gene3D" id="2.60.40.10">
    <property type="entry name" value="Immunoglobulins"/>
    <property type="match status" value="5"/>
</dbReference>
<feature type="region of interest" description="Disordered" evidence="6">
    <location>
        <begin position="691"/>
        <end position="710"/>
    </location>
</feature>
<dbReference type="InterPro" id="IPR007110">
    <property type="entry name" value="Ig-like_dom"/>
</dbReference>
<keyword evidence="5" id="KW-0393">Immunoglobulin domain</keyword>
<sequence>MPTQLKIINTDSKNLVHGHENIPVNSTCTVISGKPKETLSWIFNNTVLVSDNSSDRLSYMILPDRKFNSRRYTCQADNGYLESPLQTSMSLNIDYVPNVSVIVTPNSTVYEGTSVTFECMHDVKYFTVVNWLKDGNIKPLFKSKLLYFDNIDRSDAGVYSCRVMANTQYDSENVSVTVLCMHFPQQQLWHIQMKYQKRYSLTASNGIFKTPADGWIKEGQTYFVIEGNTVESDKEQHIKDMTTAIREQKKNPKNDSKKVEKKRSVGEENTQNSNECITINMLILLILLNICVQGWSKTSVVYFTTGNNATLICPLNTSVENVTWWIKNTIINDANNINPMILNYEKYKVVSNQSNRNMLHIRMANDDEVGEYYCVTTMNNSIKTGSVRLVKIDIPNVSVKVIPNSTVYEGTNVTFECMHDVKSTTVVNWFKHGNQIPFVQSNLKYYIDNITRFDAGVYSCRVMKNKQYASGNVSISVLYSPDVFVIDYKNGSLFCNATGNPDQYTYAQWEHRSSMNNHIRYINGSKDGHLHINALDSKTWFYNSGIYTCFAENGVIRNDMIYQSGFQHIEFEGIPQCLQNSIIENGIQGQSTVLLFELHSVPKYYSFQWKTLTNTITNMSRKYDTTVTGTHFKTVLFDDVSFEVAVWKFLLVIYDLNQDDFDIYNLQVANKLGNTSCSVRLKPTKMTDINNGYHTINEEDIRQEDNEVENQAEIQRTYDSSSDDSGDKSAESDANENELRVLNDYLNPYCTVIESTADVHNYETLSLEKFELDISDVDLNTGQQRSYENLKY</sequence>
<evidence type="ECO:0000259" key="7">
    <source>
        <dbReference type="PROSITE" id="PS50835"/>
    </source>
</evidence>